<dbReference type="EMBL" id="CP147247">
    <property type="protein sequence ID" value="WYJ90859.1"/>
    <property type="molecule type" value="Genomic_DNA"/>
</dbReference>
<keyword evidence="4" id="KW-1185">Reference proteome</keyword>
<protein>
    <recommendedName>
        <fullName evidence="1">IrrE N-terminal-like domain-containing protein</fullName>
    </recommendedName>
</protein>
<dbReference type="EMBL" id="NGMM01000002">
    <property type="protein sequence ID" value="OTP17252.1"/>
    <property type="molecule type" value="Genomic_DNA"/>
</dbReference>
<dbReference type="InterPro" id="IPR010359">
    <property type="entry name" value="IrrE_HExxH"/>
</dbReference>
<sequence length="143" mass="16409">MEIESIDKIIANLLRIYETRDPFKLAKEKNVIVIEKDLGDIYGFYTRLRNVKVIYINSKLSWQDKILACAHELGHSVLHPAANTPHLSAASITSELKIEKEANYFATRLIVDGSHDDHGINNTYSILNYYGLPIEFERFLKKS</sequence>
<dbReference type="PANTHER" id="PTHR43236:SF1">
    <property type="entry name" value="BLL7220 PROTEIN"/>
    <property type="match status" value="1"/>
</dbReference>
<dbReference type="Pfam" id="PF06114">
    <property type="entry name" value="Peptidase_M78"/>
    <property type="match status" value="1"/>
</dbReference>
<dbReference type="Proteomes" id="UP000195141">
    <property type="component" value="Chromosome"/>
</dbReference>
<evidence type="ECO:0000313" key="4">
    <source>
        <dbReference type="Proteomes" id="UP000195141"/>
    </source>
</evidence>
<dbReference type="Gene3D" id="1.10.10.2910">
    <property type="match status" value="1"/>
</dbReference>
<name>A0A242K7X8_9ENTE</name>
<dbReference type="AlphaFoldDB" id="A0A242K7X8"/>
<proteinExistence type="predicted"/>
<dbReference type="PANTHER" id="PTHR43236">
    <property type="entry name" value="ANTITOXIN HIGA1"/>
    <property type="match status" value="1"/>
</dbReference>
<evidence type="ECO:0000313" key="3">
    <source>
        <dbReference type="EMBL" id="WYJ90859.1"/>
    </source>
</evidence>
<reference evidence="3" key="3">
    <citation type="submission" date="2024-03" db="EMBL/GenBank/DDBJ databases">
        <title>The Genome Sequence of Enterococcus sp. DIV0242b.</title>
        <authorList>
            <consortium name="The Broad Institute Genomics Platform"/>
            <consortium name="The Broad Institute Microbial Omics Core"/>
            <consortium name="The Broad Institute Genomic Center for Infectious Diseases"/>
            <person name="Earl A."/>
            <person name="Manson A."/>
            <person name="Gilmore M."/>
            <person name="Schwartman J."/>
            <person name="Shea T."/>
            <person name="Abouelleil A."/>
            <person name="Cao P."/>
            <person name="Chapman S."/>
            <person name="Cusick C."/>
            <person name="Young S."/>
            <person name="Neafsey D."/>
            <person name="Nusbaum C."/>
            <person name="Birren B."/>
        </authorList>
    </citation>
    <scope>NUCLEOTIDE SEQUENCE</scope>
    <source>
        <strain evidence="3">9E7_DIV0242</strain>
    </source>
</reference>
<reference evidence="2" key="1">
    <citation type="submission" date="2017-05" db="EMBL/GenBank/DDBJ databases">
        <title>The Genome Sequence of Enterococcus sp. 9E7_DIV0242.</title>
        <authorList>
            <consortium name="The Broad Institute Genomics Platform"/>
            <consortium name="The Broad Institute Genomic Center for Infectious Diseases"/>
            <person name="Earl A."/>
            <person name="Manson A."/>
            <person name="Schwartman J."/>
            <person name="Gilmore M."/>
            <person name="Abouelleil A."/>
            <person name="Cao P."/>
            <person name="Chapman S."/>
            <person name="Cusick C."/>
            <person name="Shea T."/>
            <person name="Young S."/>
            <person name="Neafsey D."/>
            <person name="Nusbaum C."/>
            <person name="Birren B."/>
        </authorList>
    </citation>
    <scope>NUCLEOTIDE SEQUENCE [LARGE SCALE GENOMIC DNA]</scope>
    <source>
        <strain evidence="2">9E7_DIV0242</strain>
    </source>
</reference>
<evidence type="ECO:0000313" key="2">
    <source>
        <dbReference type="EMBL" id="OTP17252.1"/>
    </source>
</evidence>
<organism evidence="2">
    <name type="scientific">Candidatus Enterococcus clewellii</name>
    <dbReference type="NCBI Taxonomy" id="1834193"/>
    <lineage>
        <taxon>Bacteria</taxon>
        <taxon>Bacillati</taxon>
        <taxon>Bacillota</taxon>
        <taxon>Bacilli</taxon>
        <taxon>Lactobacillales</taxon>
        <taxon>Enterococcaceae</taxon>
        <taxon>Enterococcus</taxon>
    </lineage>
</organism>
<dbReference type="InterPro" id="IPR052345">
    <property type="entry name" value="Rad_response_metalloprotease"/>
</dbReference>
<feature type="domain" description="IrrE N-terminal-like" evidence="1">
    <location>
        <begin position="27"/>
        <end position="112"/>
    </location>
</feature>
<evidence type="ECO:0000259" key="1">
    <source>
        <dbReference type="Pfam" id="PF06114"/>
    </source>
</evidence>
<reference evidence="3" key="2">
    <citation type="submission" date="2017-05" db="EMBL/GenBank/DDBJ databases">
        <authorList>
            <consortium name="The Broad Institute Genomics Platform"/>
            <consortium name="The Broad Institute Genomic Center for Infectious Diseases"/>
            <person name="Earl A."/>
            <person name="Manson A."/>
            <person name="Schwartman J."/>
            <person name="Gilmore M."/>
            <person name="Abouelleil A."/>
            <person name="Cao P."/>
            <person name="Chapman S."/>
            <person name="Cusick C."/>
            <person name="Shea T."/>
            <person name="Young S."/>
            <person name="Neafsey D."/>
            <person name="Nusbaum C."/>
            <person name="Birren B."/>
        </authorList>
    </citation>
    <scope>NUCLEOTIDE SEQUENCE</scope>
    <source>
        <strain evidence="3">9E7_DIV0242</strain>
    </source>
</reference>
<gene>
    <name evidence="2" type="ORF">A5888_001390</name>
    <name evidence="3" type="ORF">A5888_002627</name>
</gene>
<dbReference type="RefSeq" id="WP_086348498.1">
    <property type="nucleotide sequence ID" value="NZ_CP147247.1"/>
</dbReference>
<dbReference type="OrthoDB" id="9816277at2"/>
<accession>A0A242K7X8</accession>